<keyword evidence="2" id="KW-1185">Reference proteome</keyword>
<dbReference type="Proteomes" id="UP001066276">
    <property type="component" value="Chromosome 7"/>
</dbReference>
<evidence type="ECO:0000313" key="2">
    <source>
        <dbReference type="Proteomes" id="UP001066276"/>
    </source>
</evidence>
<name>A0AAV7PLB1_PLEWA</name>
<protein>
    <submittedName>
        <fullName evidence="1">Uncharacterized protein</fullName>
    </submittedName>
</protein>
<dbReference type="AlphaFoldDB" id="A0AAV7PLB1"/>
<proteinExistence type="predicted"/>
<organism evidence="1 2">
    <name type="scientific">Pleurodeles waltl</name>
    <name type="common">Iberian ribbed newt</name>
    <dbReference type="NCBI Taxonomy" id="8319"/>
    <lineage>
        <taxon>Eukaryota</taxon>
        <taxon>Metazoa</taxon>
        <taxon>Chordata</taxon>
        <taxon>Craniata</taxon>
        <taxon>Vertebrata</taxon>
        <taxon>Euteleostomi</taxon>
        <taxon>Amphibia</taxon>
        <taxon>Batrachia</taxon>
        <taxon>Caudata</taxon>
        <taxon>Salamandroidea</taxon>
        <taxon>Salamandridae</taxon>
        <taxon>Pleurodelinae</taxon>
        <taxon>Pleurodeles</taxon>
    </lineage>
</organism>
<dbReference type="EMBL" id="JANPWB010000011">
    <property type="protein sequence ID" value="KAJ1129081.1"/>
    <property type="molecule type" value="Genomic_DNA"/>
</dbReference>
<evidence type="ECO:0000313" key="1">
    <source>
        <dbReference type="EMBL" id="KAJ1129081.1"/>
    </source>
</evidence>
<sequence>MSSPLIVISLLKKRSWSSGGETTQQASFQLLACRSSPRYIRTPLPQFRRDNMDELSVSHRAYITTKGLARLIKQLFRMLVLPSRIHAPIFTPFEASIVKQLMH</sequence>
<reference evidence="1" key="1">
    <citation type="journal article" date="2022" name="bioRxiv">
        <title>Sequencing and chromosome-scale assembly of the giantPleurodeles waltlgenome.</title>
        <authorList>
            <person name="Brown T."/>
            <person name="Elewa A."/>
            <person name="Iarovenko S."/>
            <person name="Subramanian E."/>
            <person name="Araus A.J."/>
            <person name="Petzold A."/>
            <person name="Susuki M."/>
            <person name="Suzuki K.-i.T."/>
            <person name="Hayashi T."/>
            <person name="Toyoda A."/>
            <person name="Oliveira C."/>
            <person name="Osipova E."/>
            <person name="Leigh N.D."/>
            <person name="Simon A."/>
            <person name="Yun M.H."/>
        </authorList>
    </citation>
    <scope>NUCLEOTIDE SEQUENCE</scope>
    <source>
        <strain evidence="1">20211129_DDA</strain>
        <tissue evidence="1">Liver</tissue>
    </source>
</reference>
<accession>A0AAV7PLB1</accession>
<comment type="caution">
    <text evidence="1">The sequence shown here is derived from an EMBL/GenBank/DDBJ whole genome shotgun (WGS) entry which is preliminary data.</text>
</comment>
<gene>
    <name evidence="1" type="ORF">NDU88_007452</name>
</gene>